<feature type="region of interest" description="Disordered" evidence="1">
    <location>
        <begin position="298"/>
        <end position="357"/>
    </location>
</feature>
<evidence type="ECO:0000256" key="1">
    <source>
        <dbReference type="SAM" id="MobiDB-lite"/>
    </source>
</evidence>
<dbReference type="Proteomes" id="UP001141552">
    <property type="component" value="Unassembled WGS sequence"/>
</dbReference>
<dbReference type="OrthoDB" id="1750606at2759"/>
<accession>A0A9Q0JIH4</accession>
<feature type="domain" description="Zinc knuckle CX2CX4HX4C" evidence="4">
    <location>
        <begin position="193"/>
        <end position="226"/>
    </location>
</feature>
<evidence type="ECO:0000259" key="4">
    <source>
        <dbReference type="Pfam" id="PF14392"/>
    </source>
</evidence>
<dbReference type="Pfam" id="PF14392">
    <property type="entry name" value="zf-CCHC_4"/>
    <property type="match status" value="1"/>
</dbReference>
<reference evidence="5" key="2">
    <citation type="journal article" date="2023" name="Plants (Basel)">
        <title>Annotation of the Turnera subulata (Passifloraceae) Draft Genome Reveals the S-Locus Evolved after the Divergence of Turneroideae from Passifloroideae in a Stepwise Manner.</title>
        <authorList>
            <person name="Henning P.M."/>
            <person name="Roalson E.H."/>
            <person name="Mir W."/>
            <person name="McCubbin A.G."/>
            <person name="Shore J.S."/>
        </authorList>
    </citation>
    <scope>NUCLEOTIDE SEQUENCE</scope>
    <source>
        <strain evidence="5">F60SS</strain>
    </source>
</reference>
<feature type="region of interest" description="Disordered" evidence="1">
    <location>
        <begin position="258"/>
        <end position="281"/>
    </location>
</feature>
<dbReference type="Pfam" id="PF03372">
    <property type="entry name" value="Exo_endo_phos"/>
    <property type="match status" value="1"/>
</dbReference>
<proteinExistence type="predicted"/>
<name>A0A9Q0JIH4_9ROSI</name>
<dbReference type="PANTHER" id="PTHR33710:SF77">
    <property type="entry name" value="DNASE I-LIKE SUPERFAMILY PROTEIN"/>
    <property type="match status" value="1"/>
</dbReference>
<evidence type="ECO:0000259" key="3">
    <source>
        <dbReference type="Pfam" id="PF14111"/>
    </source>
</evidence>
<gene>
    <name evidence="5" type="ORF">Tsubulata_010456</name>
</gene>
<dbReference type="EMBL" id="JAKUCV010002372">
    <property type="protein sequence ID" value="KAJ4842864.1"/>
    <property type="molecule type" value="Genomic_DNA"/>
</dbReference>
<dbReference type="PANTHER" id="PTHR33710">
    <property type="entry name" value="BNAC02G09200D PROTEIN"/>
    <property type="match status" value="1"/>
</dbReference>
<dbReference type="GO" id="GO:0003824">
    <property type="term" value="F:catalytic activity"/>
    <property type="evidence" value="ECO:0007669"/>
    <property type="project" value="InterPro"/>
</dbReference>
<protein>
    <recommendedName>
        <fullName evidence="7">DUF4283 domain-containing protein</fullName>
    </recommendedName>
</protein>
<dbReference type="InterPro" id="IPR036691">
    <property type="entry name" value="Endo/exonu/phosph_ase_sf"/>
</dbReference>
<comment type="caution">
    <text evidence="5">The sequence shown here is derived from an EMBL/GenBank/DDBJ whole genome shotgun (WGS) entry which is preliminary data.</text>
</comment>
<dbReference type="Gene3D" id="3.60.10.10">
    <property type="entry name" value="Endonuclease/exonuclease/phosphatase"/>
    <property type="match status" value="1"/>
</dbReference>
<evidence type="ECO:0000313" key="5">
    <source>
        <dbReference type="EMBL" id="KAJ4842864.1"/>
    </source>
</evidence>
<evidence type="ECO:0000259" key="2">
    <source>
        <dbReference type="Pfam" id="PF03372"/>
    </source>
</evidence>
<evidence type="ECO:0008006" key="7">
    <source>
        <dbReference type="Google" id="ProtNLM"/>
    </source>
</evidence>
<reference evidence="5" key="1">
    <citation type="submission" date="2022-02" db="EMBL/GenBank/DDBJ databases">
        <authorList>
            <person name="Henning P.M."/>
            <person name="McCubbin A.G."/>
            <person name="Shore J.S."/>
        </authorList>
    </citation>
    <scope>NUCLEOTIDE SEQUENCE</scope>
    <source>
        <strain evidence="5">F60SS</strain>
        <tissue evidence="5">Leaves</tissue>
    </source>
</reference>
<keyword evidence="6" id="KW-1185">Reference proteome</keyword>
<dbReference type="InterPro" id="IPR025558">
    <property type="entry name" value="DUF4283"/>
</dbReference>
<organism evidence="5 6">
    <name type="scientific">Turnera subulata</name>
    <dbReference type="NCBI Taxonomy" id="218843"/>
    <lineage>
        <taxon>Eukaryota</taxon>
        <taxon>Viridiplantae</taxon>
        <taxon>Streptophyta</taxon>
        <taxon>Embryophyta</taxon>
        <taxon>Tracheophyta</taxon>
        <taxon>Spermatophyta</taxon>
        <taxon>Magnoliopsida</taxon>
        <taxon>eudicotyledons</taxon>
        <taxon>Gunneridae</taxon>
        <taxon>Pentapetalae</taxon>
        <taxon>rosids</taxon>
        <taxon>fabids</taxon>
        <taxon>Malpighiales</taxon>
        <taxon>Passifloraceae</taxon>
        <taxon>Turnera</taxon>
    </lineage>
</organism>
<dbReference type="AlphaFoldDB" id="A0A9Q0JIH4"/>
<evidence type="ECO:0000313" key="6">
    <source>
        <dbReference type="Proteomes" id="UP001141552"/>
    </source>
</evidence>
<dbReference type="InterPro" id="IPR025836">
    <property type="entry name" value="Zn_knuckle_CX2CX4HX4C"/>
</dbReference>
<feature type="domain" description="Endonuclease/exonuclease/phosphatase" evidence="2">
    <location>
        <begin position="360"/>
        <end position="503"/>
    </location>
</feature>
<sequence length="573" mass="65780">MATSSTEVGEAKSSSVEPLSIPVLELASDDDQTSSRVSPVLVGTLVSHFKRFSAKSVGEALAWIWSLTKPVEIKEVKDNAFTFHFASIAEKERILQGSPWNFSRFLLCLKEWPSSVSLSSIAFDEVNIWVQISRLTPDQMILKKAKKIGDQFFLAVEHIELPLDNTPHWEEFFRMKVTLNLYQPLPTGFLHKLPGDEAHWVQFQYENLVDYCYYCARVGHVEKYFPHLSDDRCNRKVRKEQIPGILLLRAAKPRHKKLLLRNPRDTQSEDHRKFHNFPQAGVDARAGGAKIDIKDVASKKPEHPPQSSHGRDGGPVAQPFAFVSESGRDAPHSLTQKWKDPNPPSTYQPSPQSPFVFKSHHSLPNHIDVSIEISGTLPWRLTGFYGEPNESERSTTWDLLKLLKTKSTLPWVVFGDFNELMRRHEKRGRLIIPERLMRAFREAADFCAVEDMGFTGYPFTWDNGRGGYHNIKQRLDRALCSTTWAVRFRLYRVSHLKPYGSDHRPIKLSLVSHWGDRRRIRPQPRFEDHWCRDVACEDIIRDVWNGLNSPQATEVADKLRETLGRLSNWNAST</sequence>
<dbReference type="SUPFAM" id="SSF56219">
    <property type="entry name" value="DNase I-like"/>
    <property type="match status" value="1"/>
</dbReference>
<dbReference type="InterPro" id="IPR005135">
    <property type="entry name" value="Endo/exonuclease/phosphatase"/>
</dbReference>
<feature type="domain" description="DUF4283" evidence="3">
    <location>
        <begin position="55"/>
        <end position="118"/>
    </location>
</feature>
<dbReference type="Pfam" id="PF14111">
    <property type="entry name" value="DUF4283"/>
    <property type="match status" value="1"/>
</dbReference>
<feature type="compositionally biased region" description="Basic and acidic residues" evidence="1">
    <location>
        <begin position="262"/>
        <end position="272"/>
    </location>
</feature>